<evidence type="ECO:0000256" key="1">
    <source>
        <dbReference type="SAM" id="Coils"/>
    </source>
</evidence>
<feature type="coiled-coil region" evidence="1">
    <location>
        <begin position="193"/>
        <end position="227"/>
    </location>
</feature>
<dbReference type="Pfam" id="PF07083">
    <property type="entry name" value="DUF1351"/>
    <property type="match status" value="1"/>
</dbReference>
<evidence type="ECO:0008006" key="3">
    <source>
        <dbReference type="Google" id="ProtNLM"/>
    </source>
</evidence>
<keyword evidence="1" id="KW-0175">Coiled coil</keyword>
<name>A0A8S5LT90_9CAUD</name>
<dbReference type="EMBL" id="BK014733">
    <property type="protein sequence ID" value="DAD73214.1"/>
    <property type="molecule type" value="Genomic_DNA"/>
</dbReference>
<sequence>MELRVNEVKMPEKITFNYEELRSEIQKIVEDHSNLVYTGEQIKDAKSDKASLNKLKKALNDERIRLEKAYLEPFNEFKTQINALIKLINDPINLIDKQIKEFEEYEKQEKRKQIEELWNSKSTPFEISLECIFDSRWLNKTTSMRSIEDVMNAFITSVEKDVDTLSRLPEFGFEALEVYKSTLDINRALSEGQRLAEIQKKKAEHEAEQARLKAEKEAKKAAEFQKKEDDLPGQIGFTDAKSFEECMNPPETDMGKCVERQWVAFAANLTVMDAQNLANYFAVRGIKYKPATISEDSKYLISKVFQNYYNMGISEIAKEDDGARELFGEIGLI</sequence>
<protein>
    <recommendedName>
        <fullName evidence="3">DUF1351 domain-containing protein</fullName>
    </recommendedName>
</protein>
<feature type="coiled-coil region" evidence="1">
    <location>
        <begin position="42"/>
        <end position="115"/>
    </location>
</feature>
<proteinExistence type="predicted"/>
<dbReference type="InterPro" id="IPR009785">
    <property type="entry name" value="Prophage_Lj928_Orf309"/>
</dbReference>
<evidence type="ECO:0000313" key="2">
    <source>
        <dbReference type="EMBL" id="DAD73214.1"/>
    </source>
</evidence>
<reference evidence="2" key="1">
    <citation type="journal article" date="2021" name="Proc. Natl. Acad. Sci. U.S.A.">
        <title>A Catalog of Tens of Thousands of Viruses from Human Metagenomes Reveals Hidden Associations with Chronic Diseases.</title>
        <authorList>
            <person name="Tisza M.J."/>
            <person name="Buck C.B."/>
        </authorList>
    </citation>
    <scope>NUCLEOTIDE SEQUENCE</scope>
    <source>
        <strain evidence="2">CtxBC2</strain>
    </source>
</reference>
<organism evidence="2">
    <name type="scientific">Siphoviridae sp. ctxBC2</name>
    <dbReference type="NCBI Taxonomy" id="2826518"/>
    <lineage>
        <taxon>Viruses</taxon>
        <taxon>Duplodnaviria</taxon>
        <taxon>Heunggongvirae</taxon>
        <taxon>Uroviricota</taxon>
        <taxon>Caudoviricetes</taxon>
    </lineage>
</organism>
<accession>A0A8S5LT90</accession>